<evidence type="ECO:0000313" key="2">
    <source>
        <dbReference type="Proteomes" id="UP000004699"/>
    </source>
</evidence>
<name>B8KVP7_9GAMM</name>
<reference evidence="2" key="1">
    <citation type="journal article" date="2013" name="BMC Microbiol.">
        <title>Taxonomy and evolution of bacteriochlorophyll a-containing members of the OM60/NOR5 clade of marine gammaproteobacteria: description of Luminiphilus syltensis gen. nov., sp. nov., reclassification of Haliea rubra as Pseudohaliea rubra gen. nov., comb. nov., and emendation of Chromatocurvus halotolerans.</title>
        <authorList>
            <person name="Spring S."/>
            <person name="Riedel T."/>
            <person name="Sproer C."/>
            <person name="Yan S."/>
            <person name="Harder J."/>
            <person name="Fuchs B.M."/>
        </authorList>
    </citation>
    <scope>NUCLEOTIDE SEQUENCE [LARGE SCALE GENOMIC DNA]</scope>
    <source>
        <strain evidence="2">NOR51-B</strain>
    </source>
</reference>
<keyword evidence="2" id="KW-1185">Reference proteome</keyword>
<proteinExistence type="predicted"/>
<dbReference type="EMBL" id="DS999411">
    <property type="protein sequence ID" value="EED36092.1"/>
    <property type="molecule type" value="Genomic_DNA"/>
</dbReference>
<dbReference type="AlphaFoldDB" id="B8KVP7"/>
<sequence>MSPEQVQVLTENPDIPYEVIAEFQSRREQPADVQRKAAEIGADAVIITLFGGNHSLTAEWTQDGRDMDKTFSRIVGVAIKFYEEK</sequence>
<dbReference type="HOGENOM" id="CLU_2508755_0_0_6"/>
<evidence type="ECO:0000313" key="1">
    <source>
        <dbReference type="EMBL" id="EED36092.1"/>
    </source>
</evidence>
<dbReference type="Proteomes" id="UP000004699">
    <property type="component" value="Unassembled WGS sequence"/>
</dbReference>
<organism evidence="1 2">
    <name type="scientific">Luminiphilus syltensis NOR5-1B</name>
    <dbReference type="NCBI Taxonomy" id="565045"/>
    <lineage>
        <taxon>Bacteria</taxon>
        <taxon>Pseudomonadati</taxon>
        <taxon>Pseudomonadota</taxon>
        <taxon>Gammaproteobacteria</taxon>
        <taxon>Cellvibrionales</taxon>
        <taxon>Halieaceae</taxon>
        <taxon>Luminiphilus</taxon>
    </lineage>
</organism>
<gene>
    <name evidence="1" type="ORF">NOR51B_2040</name>
</gene>
<protein>
    <submittedName>
        <fullName evidence="1">Uncharacterized protein</fullName>
    </submittedName>
</protein>
<accession>B8KVP7</accession>